<feature type="region of interest" description="Disordered" evidence="1">
    <location>
        <begin position="1"/>
        <end position="22"/>
    </location>
</feature>
<dbReference type="EMBL" id="GHES01007618">
    <property type="protein sequence ID" value="MPA38177.1"/>
    <property type="molecule type" value="Transcribed_RNA"/>
</dbReference>
<dbReference type="PANTHER" id="PTHR31704:SF37">
    <property type="entry name" value="HEAT SHOCK PROTEIN"/>
    <property type="match status" value="1"/>
</dbReference>
<accession>A0A5B6Z1X7</accession>
<reference evidence="3" key="1">
    <citation type="submission" date="2019-08" db="EMBL/GenBank/DDBJ databases">
        <title>Reference gene set and small RNA set construction with multiple tissues from Davidia involucrata Baill.</title>
        <authorList>
            <person name="Yang H."/>
            <person name="Zhou C."/>
            <person name="Li G."/>
            <person name="Wang J."/>
            <person name="Gao P."/>
            <person name="Wang M."/>
            <person name="Wang R."/>
            <person name="Zhao Y."/>
        </authorList>
    </citation>
    <scope>NUCLEOTIDE SEQUENCE</scope>
    <source>
        <tissue evidence="3">Mixed with DoveR01_LX</tissue>
    </source>
</reference>
<proteinExistence type="predicted"/>
<sequence>MDNTTATSDLSKKRRTTKPKAQWDSTSREVFINLCVAEKLKGNMPTAHFNKKGWNAIILQFRNKTGKDYDRLQMKNHWDWLKKEWQLWKQLTRNETGLGWDSVKQTISASNEWWINKLEIIPEAAKFREKGLANKDELDQLFGDVAATGAHAFAPSSGVLPHMLADSPPASIDDDVYRPNMDNISMDSIPMDDSTSLTDDVDQISPTQREKIKKSGSRRGKRLSSDRLDDHLDRILSVVESTGATSKSPRPVAHISKDCMAVLRNMEGVESCGPLFMLGTRLFQDENKCYFFLNSLVNDEEHLAWLHQEHVRGM</sequence>
<feature type="domain" description="Myb/SANT-like" evidence="2">
    <location>
        <begin position="22"/>
        <end position="115"/>
    </location>
</feature>
<protein>
    <recommendedName>
        <fullName evidence="2">Myb/SANT-like domain-containing protein</fullName>
    </recommendedName>
</protein>
<gene>
    <name evidence="3" type="ORF">Din_007618</name>
</gene>
<evidence type="ECO:0000313" key="3">
    <source>
        <dbReference type="EMBL" id="MPA38177.1"/>
    </source>
</evidence>
<feature type="compositionally biased region" description="Basic residues" evidence="1">
    <location>
        <begin position="211"/>
        <end position="222"/>
    </location>
</feature>
<organism evidence="3">
    <name type="scientific">Davidia involucrata</name>
    <name type="common">Dove tree</name>
    <dbReference type="NCBI Taxonomy" id="16924"/>
    <lineage>
        <taxon>Eukaryota</taxon>
        <taxon>Viridiplantae</taxon>
        <taxon>Streptophyta</taxon>
        <taxon>Embryophyta</taxon>
        <taxon>Tracheophyta</taxon>
        <taxon>Spermatophyta</taxon>
        <taxon>Magnoliopsida</taxon>
        <taxon>eudicotyledons</taxon>
        <taxon>Gunneridae</taxon>
        <taxon>Pentapetalae</taxon>
        <taxon>asterids</taxon>
        <taxon>Cornales</taxon>
        <taxon>Nyssaceae</taxon>
        <taxon>Davidia</taxon>
    </lineage>
</organism>
<name>A0A5B6Z1X7_DAVIN</name>
<dbReference type="AlphaFoldDB" id="A0A5B6Z1X7"/>
<feature type="region of interest" description="Disordered" evidence="1">
    <location>
        <begin position="171"/>
        <end position="224"/>
    </location>
</feature>
<evidence type="ECO:0000256" key="1">
    <source>
        <dbReference type="SAM" id="MobiDB-lite"/>
    </source>
</evidence>
<dbReference type="InterPro" id="IPR024752">
    <property type="entry name" value="Myb/SANT-like_dom"/>
</dbReference>
<evidence type="ECO:0000259" key="2">
    <source>
        <dbReference type="Pfam" id="PF12776"/>
    </source>
</evidence>
<dbReference type="PANTHER" id="PTHR31704">
    <property type="entry name" value="MYB/SANT-LIKE DNA-BINDING DOMAIN PROTEIN-RELATED"/>
    <property type="match status" value="1"/>
</dbReference>
<dbReference type="Pfam" id="PF12776">
    <property type="entry name" value="Myb_DNA-bind_3"/>
    <property type="match status" value="1"/>
</dbReference>